<organism evidence="9 10">
    <name type="scientific">Thiothrix winogradskyi</name>
    <dbReference type="NCBI Taxonomy" id="96472"/>
    <lineage>
        <taxon>Bacteria</taxon>
        <taxon>Pseudomonadati</taxon>
        <taxon>Pseudomonadota</taxon>
        <taxon>Gammaproteobacteria</taxon>
        <taxon>Thiotrichales</taxon>
        <taxon>Thiotrichaceae</taxon>
        <taxon>Thiothrix</taxon>
    </lineage>
</organism>
<evidence type="ECO:0000256" key="5">
    <source>
        <dbReference type="ARBA" id="ARBA00023136"/>
    </source>
</evidence>
<dbReference type="EMBL" id="CP091244">
    <property type="protein sequence ID" value="UJS24197.1"/>
    <property type="molecule type" value="Genomic_DNA"/>
</dbReference>
<keyword evidence="10" id="KW-1185">Reference proteome</keyword>
<dbReference type="PROSITE" id="PS50253">
    <property type="entry name" value="COX3"/>
    <property type="match status" value="1"/>
</dbReference>
<sequence length="199" mass="22061">MSLLNTPSVSSSPPRPIPLPGDLAMWFFILAELLVFAVFFASYAFARSGNVELFNHYQQTLNRDIGAANTVILLTGSLFVVLAVQAVKAGRAVLCRNWLLAGAGMGLLFLILKGIEFADKFAHGISLSTNTFYMFYLSLTFFHFMHVIMGVIILSAVAWKAHTGDYSSTQHTGVETGASYWHMVDLVWIVLFPLVYVMR</sequence>
<evidence type="ECO:0000259" key="8">
    <source>
        <dbReference type="PROSITE" id="PS50253"/>
    </source>
</evidence>
<feature type="transmembrane region" description="Helical" evidence="7">
    <location>
        <begin position="135"/>
        <end position="159"/>
    </location>
</feature>
<protein>
    <submittedName>
        <fullName evidence="9">Cytochrome c oxidase subunit 3 family protein</fullName>
    </submittedName>
</protein>
<evidence type="ECO:0000256" key="6">
    <source>
        <dbReference type="RuleBase" id="RU003376"/>
    </source>
</evidence>
<name>A0ABY3SXF2_9GAMM</name>
<evidence type="ECO:0000313" key="9">
    <source>
        <dbReference type="EMBL" id="UJS24197.1"/>
    </source>
</evidence>
<comment type="similarity">
    <text evidence="2 6">Belongs to the cytochrome c oxidase subunit 3 family.</text>
</comment>
<dbReference type="PANTHER" id="PTHR11403:SF6">
    <property type="entry name" value="NITRIC OXIDE REDUCTASE SUBUNIT E"/>
    <property type="match status" value="1"/>
</dbReference>
<evidence type="ECO:0000256" key="4">
    <source>
        <dbReference type="ARBA" id="ARBA00022989"/>
    </source>
</evidence>
<gene>
    <name evidence="9" type="ORF">L2Y54_20055</name>
</gene>
<feature type="transmembrane region" description="Helical" evidence="7">
    <location>
        <begin position="98"/>
        <end position="115"/>
    </location>
</feature>
<comment type="subcellular location">
    <subcellularLocation>
        <location evidence="6">Cell membrane</location>
        <topology evidence="6">Multi-pass membrane protein</topology>
    </subcellularLocation>
    <subcellularLocation>
        <location evidence="1">Membrane</location>
        <topology evidence="1">Multi-pass membrane protein</topology>
    </subcellularLocation>
</comment>
<feature type="transmembrane region" description="Helical" evidence="7">
    <location>
        <begin position="23"/>
        <end position="46"/>
    </location>
</feature>
<evidence type="ECO:0000313" key="10">
    <source>
        <dbReference type="Proteomes" id="UP001054801"/>
    </source>
</evidence>
<dbReference type="InterPro" id="IPR000298">
    <property type="entry name" value="Cyt_c_oxidase-like_su3"/>
</dbReference>
<evidence type="ECO:0000256" key="1">
    <source>
        <dbReference type="ARBA" id="ARBA00004141"/>
    </source>
</evidence>
<feature type="transmembrane region" description="Helical" evidence="7">
    <location>
        <begin position="67"/>
        <end position="86"/>
    </location>
</feature>
<proteinExistence type="inferred from homology"/>
<evidence type="ECO:0000256" key="7">
    <source>
        <dbReference type="SAM" id="Phobius"/>
    </source>
</evidence>
<dbReference type="InterPro" id="IPR024791">
    <property type="entry name" value="Cyt_c/ubiquinol_Oxase_su3"/>
</dbReference>
<keyword evidence="5 7" id="KW-0472">Membrane</keyword>
<keyword evidence="4 7" id="KW-1133">Transmembrane helix</keyword>
<dbReference type="RefSeq" id="WP_236498538.1">
    <property type="nucleotide sequence ID" value="NZ_CP091244.1"/>
</dbReference>
<evidence type="ECO:0000256" key="3">
    <source>
        <dbReference type="ARBA" id="ARBA00022692"/>
    </source>
</evidence>
<reference evidence="9" key="1">
    <citation type="journal article" date="2022" name="Microorganisms">
        <title>Two New Species of Filamentous Sulfur Bacteria of the Genus Thiothrix, Thiothrix winogradskyi sp. nov. and 'Candidatus Thiothrix sulfatifontis' sp. nov.</title>
        <authorList>
            <person name="Ravin N.V."/>
            <person name="Rossetti S."/>
            <person name="Beletsky A.V."/>
            <person name="Kadnikov V.V."/>
            <person name="Rudenko T.S."/>
            <person name="Smolyakov D.D."/>
            <person name="Moskvitina M.I."/>
            <person name="Gureeva M.V."/>
            <person name="Mardanov A.V."/>
            <person name="Grabovich M.Y."/>
        </authorList>
    </citation>
    <scope>NUCLEOTIDE SEQUENCE</scope>
    <source>
        <strain evidence="9">CT3</strain>
    </source>
</reference>
<dbReference type="Proteomes" id="UP001054801">
    <property type="component" value="Chromosome"/>
</dbReference>
<feature type="transmembrane region" description="Helical" evidence="7">
    <location>
        <begin position="179"/>
        <end position="198"/>
    </location>
</feature>
<dbReference type="SUPFAM" id="SSF81452">
    <property type="entry name" value="Cytochrome c oxidase subunit III-like"/>
    <property type="match status" value="1"/>
</dbReference>
<keyword evidence="3 6" id="KW-0812">Transmembrane</keyword>
<dbReference type="Gene3D" id="1.20.120.80">
    <property type="entry name" value="Cytochrome c oxidase, subunit III, four-helix bundle"/>
    <property type="match status" value="1"/>
</dbReference>
<dbReference type="Pfam" id="PF00510">
    <property type="entry name" value="COX3"/>
    <property type="match status" value="1"/>
</dbReference>
<accession>A0ABY3SXF2</accession>
<dbReference type="InterPro" id="IPR035973">
    <property type="entry name" value="Cyt_c_oxidase_su3-like_sf"/>
</dbReference>
<dbReference type="InterPro" id="IPR013833">
    <property type="entry name" value="Cyt_c_oxidase_su3_a-hlx"/>
</dbReference>
<feature type="domain" description="Heme-copper oxidase subunit III family profile" evidence="8">
    <location>
        <begin position="23"/>
        <end position="199"/>
    </location>
</feature>
<evidence type="ECO:0000256" key="2">
    <source>
        <dbReference type="ARBA" id="ARBA00010581"/>
    </source>
</evidence>
<dbReference type="PANTHER" id="PTHR11403">
    <property type="entry name" value="CYTOCHROME C OXIDASE SUBUNIT III"/>
    <property type="match status" value="1"/>
</dbReference>
<dbReference type="CDD" id="cd02862">
    <property type="entry name" value="NorE_like"/>
    <property type="match status" value="1"/>
</dbReference>